<reference evidence="1" key="1">
    <citation type="submission" date="2020-10" db="EMBL/GenBank/DDBJ databases">
        <title>Taxonomic study of unclassified bacteria belonging to the class Ktedonobacteria.</title>
        <authorList>
            <person name="Yabe S."/>
            <person name="Wang C.M."/>
            <person name="Zheng Y."/>
            <person name="Sakai Y."/>
            <person name="Cavaletti L."/>
            <person name="Monciardini P."/>
            <person name="Donadio S."/>
        </authorList>
    </citation>
    <scope>NUCLEOTIDE SEQUENCE</scope>
    <source>
        <strain evidence="1">SOSP1-1</strain>
    </source>
</reference>
<name>A0A8J3MR11_9CHLR</name>
<proteinExistence type="predicted"/>
<protein>
    <submittedName>
        <fullName evidence="1">Uncharacterized protein</fullName>
    </submittedName>
</protein>
<comment type="caution">
    <text evidence="1">The sequence shown here is derived from an EMBL/GenBank/DDBJ whole genome shotgun (WGS) entry which is preliminary data.</text>
</comment>
<dbReference type="EMBL" id="BNJF01000001">
    <property type="protein sequence ID" value="GHO41840.1"/>
    <property type="molecule type" value="Genomic_DNA"/>
</dbReference>
<dbReference type="AlphaFoldDB" id="A0A8J3MR11"/>
<organism evidence="1 2">
    <name type="scientific">Ktedonospora formicarum</name>
    <dbReference type="NCBI Taxonomy" id="2778364"/>
    <lineage>
        <taxon>Bacteria</taxon>
        <taxon>Bacillati</taxon>
        <taxon>Chloroflexota</taxon>
        <taxon>Ktedonobacteria</taxon>
        <taxon>Ktedonobacterales</taxon>
        <taxon>Ktedonobacteraceae</taxon>
        <taxon>Ktedonospora</taxon>
    </lineage>
</organism>
<accession>A0A8J3MR11</accession>
<gene>
    <name evidence="1" type="ORF">KSX_00030</name>
</gene>
<keyword evidence="2" id="KW-1185">Reference proteome</keyword>
<evidence type="ECO:0000313" key="1">
    <source>
        <dbReference type="EMBL" id="GHO41840.1"/>
    </source>
</evidence>
<dbReference type="Proteomes" id="UP000612362">
    <property type="component" value="Unassembled WGS sequence"/>
</dbReference>
<sequence>MLVSGAPVLAQVLEALWGKGVRRIVVEQSKADGGDVSIFAPARAYIGAQLEGLEDHVMVRARESGGRDALQEEGDDLGREGLGHRLRDGLLLLVLACHGLEEGMHGGVKVRLGTKKTSHQPAA</sequence>
<evidence type="ECO:0000313" key="2">
    <source>
        <dbReference type="Proteomes" id="UP000612362"/>
    </source>
</evidence>